<organism evidence="2 3">
    <name type="scientific">Streptomyces tuirus</name>
    <dbReference type="NCBI Taxonomy" id="68278"/>
    <lineage>
        <taxon>Bacteria</taxon>
        <taxon>Bacillati</taxon>
        <taxon>Actinomycetota</taxon>
        <taxon>Actinomycetes</taxon>
        <taxon>Kitasatosporales</taxon>
        <taxon>Streptomycetaceae</taxon>
        <taxon>Streptomyces</taxon>
    </lineage>
</organism>
<protein>
    <recommendedName>
        <fullName evidence="4">S-adenosyl methyltransferase</fullName>
    </recommendedName>
</protein>
<dbReference type="Gene3D" id="3.40.50.150">
    <property type="entry name" value="Vaccinia Virus protein VP39"/>
    <property type="match status" value="1"/>
</dbReference>
<evidence type="ECO:0000256" key="1">
    <source>
        <dbReference type="SAM" id="MobiDB-lite"/>
    </source>
</evidence>
<dbReference type="CDD" id="cd02440">
    <property type="entry name" value="AdoMet_MTases"/>
    <property type="match status" value="1"/>
</dbReference>
<gene>
    <name evidence="2" type="ORF">GCM10017668_38190</name>
</gene>
<name>A0A7G1NK48_9ACTN</name>
<dbReference type="Proteomes" id="UP000516373">
    <property type="component" value="Chromosome"/>
</dbReference>
<dbReference type="EMBL" id="AP023439">
    <property type="protein sequence ID" value="BCL21976.1"/>
    <property type="molecule type" value="Genomic_DNA"/>
</dbReference>
<dbReference type="AlphaFoldDB" id="A0A7G1NK48"/>
<dbReference type="PIRSF" id="PIRSF017393">
    <property type="entry name" value="MTase_SAV2177"/>
    <property type="match status" value="1"/>
</dbReference>
<evidence type="ECO:0000313" key="3">
    <source>
        <dbReference type="Proteomes" id="UP000516373"/>
    </source>
</evidence>
<evidence type="ECO:0000313" key="2">
    <source>
        <dbReference type="EMBL" id="BCL21976.1"/>
    </source>
</evidence>
<feature type="region of interest" description="Disordered" evidence="1">
    <location>
        <begin position="1"/>
        <end position="37"/>
    </location>
</feature>
<evidence type="ECO:0008006" key="4">
    <source>
        <dbReference type="Google" id="ProtNLM"/>
    </source>
</evidence>
<dbReference type="SUPFAM" id="SSF53335">
    <property type="entry name" value="S-adenosyl-L-methionine-dependent methyltransferases"/>
    <property type="match status" value="1"/>
</dbReference>
<dbReference type="InterPro" id="IPR006764">
    <property type="entry name" value="SAM_dep_MeTrfase_SAV2177_type"/>
</dbReference>
<sequence length="293" mass="31679">MSADPAPPLLEETPVERQDTGPAPRTTERPAWAPPEVDIDTPSIARVYDHWIGGTHNFAVDRELARKVAAGNPDLPATLKANRAFLRRAVRELSALGIRQFLDIGSGIPAEGNVHDVALAAHTDSTVVYVDIDPVAVAHGRALLAGEPRAAVFQGDLYKSREILEAEETRRLIDFDRPVALILAAVLHFVPDGDNPLALVRQYTERLAPGSALVISHAGAEEVPRTAPEAAEQYRGAVSQVIWRDNRELAALFEDFELVAPGVVRAPLWRPEPAETPDPALAMLAGVAVKPAR</sequence>
<dbReference type="Pfam" id="PF04672">
    <property type="entry name" value="Methyltransf_19"/>
    <property type="match status" value="1"/>
</dbReference>
<dbReference type="InterPro" id="IPR029063">
    <property type="entry name" value="SAM-dependent_MTases_sf"/>
</dbReference>
<proteinExistence type="predicted"/>
<accession>A0A7G1NK48</accession>
<reference evidence="2 3" key="1">
    <citation type="journal article" date="2014" name="Int. J. Syst. Evol. Microbiol.">
        <title>Complete genome sequence of Corynebacterium casei LMG S-19264T (=DSM 44701T), isolated from a smear-ripened cheese.</title>
        <authorList>
            <consortium name="US DOE Joint Genome Institute (JGI-PGF)"/>
            <person name="Walter F."/>
            <person name="Albersmeier A."/>
            <person name="Kalinowski J."/>
            <person name="Ruckert C."/>
        </authorList>
    </citation>
    <scope>NUCLEOTIDE SEQUENCE [LARGE SCALE GENOMIC DNA]</scope>
    <source>
        <strain evidence="2 3">JCM 4255</strain>
    </source>
</reference>
<dbReference type="KEGG" id="stui:GCM10017668_38190"/>